<dbReference type="RefSeq" id="WP_111434153.1">
    <property type="nucleotide sequence ID" value="NZ_JACIGG010000001.1"/>
</dbReference>
<evidence type="ECO:0000256" key="1">
    <source>
        <dbReference type="ARBA" id="ARBA00009437"/>
    </source>
</evidence>
<dbReference type="Pfam" id="PF03466">
    <property type="entry name" value="LysR_substrate"/>
    <property type="match status" value="1"/>
</dbReference>
<keyword evidence="4" id="KW-0804">Transcription</keyword>
<keyword evidence="2" id="KW-0805">Transcription regulation</keyword>
<feature type="domain" description="HTH lysR-type" evidence="5">
    <location>
        <begin position="1"/>
        <end position="58"/>
    </location>
</feature>
<dbReference type="InterPro" id="IPR036390">
    <property type="entry name" value="WH_DNA-bd_sf"/>
</dbReference>
<dbReference type="SUPFAM" id="SSF53850">
    <property type="entry name" value="Periplasmic binding protein-like II"/>
    <property type="match status" value="1"/>
</dbReference>
<dbReference type="InterPro" id="IPR005119">
    <property type="entry name" value="LysR_subst-bd"/>
</dbReference>
<reference evidence="6 7" key="1">
    <citation type="submission" date="2017-07" db="EMBL/GenBank/DDBJ databases">
        <title>Draft Genome Sequences of Select Purple Nonsulfur Bacteria.</title>
        <authorList>
            <person name="Lasarre B."/>
            <person name="Mckinlay J.B."/>
        </authorList>
    </citation>
    <scope>NUCLEOTIDE SEQUENCE [LARGE SCALE GENOMIC DNA]</scope>
    <source>
        <strain evidence="6 7">DSM 11290</strain>
    </source>
</reference>
<dbReference type="GO" id="GO:0003700">
    <property type="term" value="F:DNA-binding transcription factor activity"/>
    <property type="evidence" value="ECO:0007669"/>
    <property type="project" value="InterPro"/>
</dbReference>
<dbReference type="PANTHER" id="PTHR30427">
    <property type="entry name" value="TRANSCRIPTIONAL ACTIVATOR PROTEIN LYSR"/>
    <property type="match status" value="1"/>
</dbReference>
<dbReference type="EMBL" id="NPEV01000016">
    <property type="protein sequence ID" value="RAI27637.1"/>
    <property type="molecule type" value="Genomic_DNA"/>
</dbReference>
<dbReference type="PRINTS" id="PR00039">
    <property type="entry name" value="HTHLYSR"/>
</dbReference>
<comment type="caution">
    <text evidence="6">The sequence shown here is derived from an EMBL/GenBank/DDBJ whole genome shotgun (WGS) entry which is preliminary data.</text>
</comment>
<dbReference type="InterPro" id="IPR000847">
    <property type="entry name" value="LysR_HTH_N"/>
</dbReference>
<evidence type="ECO:0000256" key="4">
    <source>
        <dbReference type="ARBA" id="ARBA00023163"/>
    </source>
</evidence>
<comment type="similarity">
    <text evidence="1">Belongs to the LysR transcriptional regulatory family.</text>
</comment>
<dbReference type="SUPFAM" id="SSF46785">
    <property type="entry name" value="Winged helix' DNA-binding domain"/>
    <property type="match status" value="1"/>
</dbReference>
<dbReference type="OrthoDB" id="7260751at2"/>
<evidence type="ECO:0000313" key="6">
    <source>
        <dbReference type="EMBL" id="RAI27637.1"/>
    </source>
</evidence>
<dbReference type="GO" id="GO:0043565">
    <property type="term" value="F:sequence-specific DNA binding"/>
    <property type="evidence" value="ECO:0007669"/>
    <property type="project" value="TreeGrafter"/>
</dbReference>
<dbReference type="Pfam" id="PF00126">
    <property type="entry name" value="HTH_1"/>
    <property type="match status" value="1"/>
</dbReference>
<accession>A0A327JMT0</accession>
<protein>
    <recommendedName>
        <fullName evidence="5">HTH lysR-type domain-containing protein</fullName>
    </recommendedName>
</protein>
<dbReference type="PROSITE" id="PS50931">
    <property type="entry name" value="HTH_LYSR"/>
    <property type="match status" value="1"/>
</dbReference>
<dbReference type="InterPro" id="IPR036388">
    <property type="entry name" value="WH-like_DNA-bd_sf"/>
</dbReference>
<name>A0A327JMT0_9HYPH</name>
<dbReference type="Proteomes" id="UP000249299">
    <property type="component" value="Unassembled WGS sequence"/>
</dbReference>
<organism evidence="6 7">
    <name type="scientific">Rhodobium orientis</name>
    <dbReference type="NCBI Taxonomy" id="34017"/>
    <lineage>
        <taxon>Bacteria</taxon>
        <taxon>Pseudomonadati</taxon>
        <taxon>Pseudomonadota</taxon>
        <taxon>Alphaproteobacteria</taxon>
        <taxon>Hyphomicrobiales</taxon>
        <taxon>Rhodobiaceae</taxon>
        <taxon>Rhodobium</taxon>
    </lineage>
</organism>
<sequence>MKNHEFEAFYQVMLTGSITEAARNMGRTQPAISMTIKTLEGQLGFSLFERTATGLKPRVEARVMFERLRPVMEQLHDIERSLVRLAPGVMPQMSIIAANNVGTYLVPSRIAPLAAEGQSIRVMNGSASRILSAMEAQQHDIAIMDEGLGSTPPESPLFESERFEVPMYALFPKGLIESSRDTVGPDELSPHRICAIYYEHKLGPRLSELFGRPQMEFQNFYPMACYALHSGSVALVDYITCTTVAALNAGNPEVDWRRLDVDQPSVYHLLRPRFRPRSERIDHCHAVLRAAMLEHSQLVPGER</sequence>
<gene>
    <name evidence="6" type="ORF">CH339_09680</name>
</gene>
<proteinExistence type="inferred from homology"/>
<evidence type="ECO:0000259" key="5">
    <source>
        <dbReference type="PROSITE" id="PS50931"/>
    </source>
</evidence>
<dbReference type="Gene3D" id="3.40.190.10">
    <property type="entry name" value="Periplasmic binding protein-like II"/>
    <property type="match status" value="2"/>
</dbReference>
<dbReference type="AlphaFoldDB" id="A0A327JMT0"/>
<keyword evidence="3" id="KW-0238">DNA-binding</keyword>
<dbReference type="PANTHER" id="PTHR30427:SF1">
    <property type="entry name" value="TRANSCRIPTIONAL ACTIVATOR PROTEIN LYSR"/>
    <property type="match status" value="1"/>
</dbReference>
<evidence type="ECO:0000256" key="2">
    <source>
        <dbReference type="ARBA" id="ARBA00023015"/>
    </source>
</evidence>
<keyword evidence="7" id="KW-1185">Reference proteome</keyword>
<dbReference type="Gene3D" id="1.10.10.10">
    <property type="entry name" value="Winged helix-like DNA-binding domain superfamily/Winged helix DNA-binding domain"/>
    <property type="match status" value="1"/>
</dbReference>
<evidence type="ECO:0000256" key="3">
    <source>
        <dbReference type="ARBA" id="ARBA00023125"/>
    </source>
</evidence>
<dbReference type="GO" id="GO:0010628">
    <property type="term" value="P:positive regulation of gene expression"/>
    <property type="evidence" value="ECO:0007669"/>
    <property type="project" value="TreeGrafter"/>
</dbReference>
<evidence type="ECO:0000313" key="7">
    <source>
        <dbReference type="Proteomes" id="UP000249299"/>
    </source>
</evidence>